<keyword evidence="3" id="KW-1185">Reference proteome</keyword>
<feature type="region of interest" description="Disordered" evidence="1">
    <location>
        <begin position="926"/>
        <end position="951"/>
    </location>
</feature>
<feature type="compositionally biased region" description="Polar residues" evidence="1">
    <location>
        <begin position="926"/>
        <end position="938"/>
    </location>
</feature>
<feature type="region of interest" description="Disordered" evidence="1">
    <location>
        <begin position="1"/>
        <end position="26"/>
    </location>
</feature>
<feature type="compositionally biased region" description="Polar residues" evidence="1">
    <location>
        <begin position="511"/>
        <end position="520"/>
    </location>
</feature>
<dbReference type="Proteomes" id="UP000800040">
    <property type="component" value="Unassembled WGS sequence"/>
</dbReference>
<evidence type="ECO:0000313" key="3">
    <source>
        <dbReference type="Proteomes" id="UP000800040"/>
    </source>
</evidence>
<feature type="region of interest" description="Disordered" evidence="1">
    <location>
        <begin position="303"/>
        <end position="332"/>
    </location>
</feature>
<dbReference type="EMBL" id="ML975271">
    <property type="protein sequence ID" value="KAF1836567.1"/>
    <property type="molecule type" value="Genomic_DNA"/>
</dbReference>
<accession>A0A6A5KKZ2</accession>
<feature type="compositionally biased region" description="Polar residues" evidence="1">
    <location>
        <begin position="1"/>
        <end position="24"/>
    </location>
</feature>
<feature type="compositionally biased region" description="Basic residues" evidence="1">
    <location>
        <begin position="320"/>
        <end position="329"/>
    </location>
</feature>
<evidence type="ECO:0000313" key="2">
    <source>
        <dbReference type="EMBL" id="KAF1836567.1"/>
    </source>
</evidence>
<feature type="region of interest" description="Disordered" evidence="1">
    <location>
        <begin position="818"/>
        <end position="913"/>
    </location>
</feature>
<feature type="compositionally biased region" description="Polar residues" evidence="1">
    <location>
        <begin position="574"/>
        <end position="600"/>
    </location>
</feature>
<feature type="compositionally biased region" description="Low complexity" evidence="1">
    <location>
        <begin position="183"/>
        <end position="194"/>
    </location>
</feature>
<dbReference type="OrthoDB" id="5341904at2759"/>
<protein>
    <submittedName>
        <fullName evidence="2">Uncharacterized protein</fullName>
    </submittedName>
</protein>
<feature type="region of interest" description="Disordered" evidence="1">
    <location>
        <begin position="172"/>
        <end position="250"/>
    </location>
</feature>
<organism evidence="2 3">
    <name type="scientific">Decorospora gaudefroyi</name>
    <dbReference type="NCBI Taxonomy" id="184978"/>
    <lineage>
        <taxon>Eukaryota</taxon>
        <taxon>Fungi</taxon>
        <taxon>Dikarya</taxon>
        <taxon>Ascomycota</taxon>
        <taxon>Pezizomycotina</taxon>
        <taxon>Dothideomycetes</taxon>
        <taxon>Pleosporomycetidae</taxon>
        <taxon>Pleosporales</taxon>
        <taxon>Pleosporineae</taxon>
        <taxon>Pleosporaceae</taxon>
        <taxon>Decorospora</taxon>
    </lineage>
</organism>
<feature type="compositionally biased region" description="Polar residues" evidence="1">
    <location>
        <begin position="453"/>
        <end position="479"/>
    </location>
</feature>
<feature type="compositionally biased region" description="Pro residues" evidence="1">
    <location>
        <begin position="834"/>
        <end position="849"/>
    </location>
</feature>
<sequence length="1003" mass="109171">MGNQPSTANHNKLSKPKTNTNSTGVALKIDSPISASPQHADISAEERLQIKEALLSPADNEFGSAVWTHKDDTIAETASIRGRPLPAISRSTSRANSRTNSLSCFGTKHGSAANIAGLADSKISLVSASHVDLQNAIKLLQEVKKKASPEDLAALHEVLEASEDHAMPVAEPPLSRKTSAVNRSSSSLTRRQSLIQTPGVGTRNSPVEGRRRTWNSWKAPQLEPDDEAKWRTSPKETCSQTPQRTRHLVESSRDALMPRARTPGELDYSHLGSLKLGSLVVTNGAPSPAPSTRVVKPHHAEDDGYFSVADGDSSPLTMKTTRRRGHVKSKSAVLPATSPLYPLDSNSMPLCHESKKTDSQKSENFSSWKFEDSVTYEQLPRCLQVANGSSHSSTHSADRFAQSYQAELPTSPFLVSEEAHRVGQDEAFGSDNTMYINNEVAHFFEDTTFAEPQTQAKAENSVPSSTSPVALPSQKSKANQRPPPRTLDSGYSSGGSVRTLDQEQQNIALCTTRSQSSGSPWNPDAADPLSANRDVETTGSMAESVILGESSPETAAPLKAGRKPPSLRIPDLSTRPSMSETLLSPRTPKSATSMASFDSTSSKSQKRLQRRRPSQAEHPVVQSCQPIPEGTIPEVPTHVRAKFERRLSHTPGVECLTHTYPTKDHILPDEPTIDSPFPTQTEIKRLVEWELEQPSAPPTNRRRRSLSFFRRKSITGKVEGEKKATKAQIGVVDLGTIATSLGTSPYDAAMSRTEKKPVTTPTHPHQLGNSLPRAKSMVNMDTKAAAEFARLHSKDLALAERGKPQPRRRSYHNLKMEAGEATASKRRPQSTDIPPVPTIDPAKLTPPPTATSRSEGEGEGVLKSNMTFSARSRERGQRVSQIVGKYDSPQPKPAQHKVDWEAHSQAWSQRRKSIGEGLRQTNTVASASHSSLTSQTRLQAPGHESSWGRFSGGLEDNYERRGVGIGGSAGIRKLHSCASAKSMNFKHQYGVELSDVPVLLQRI</sequence>
<feature type="compositionally biased region" description="Basic residues" evidence="1">
    <location>
        <begin position="604"/>
        <end position="613"/>
    </location>
</feature>
<feature type="region of interest" description="Disordered" evidence="1">
    <location>
        <begin position="453"/>
        <end position="497"/>
    </location>
</feature>
<evidence type="ECO:0000256" key="1">
    <source>
        <dbReference type="SAM" id="MobiDB-lite"/>
    </source>
</evidence>
<dbReference type="AlphaFoldDB" id="A0A6A5KKZ2"/>
<proteinExistence type="predicted"/>
<gene>
    <name evidence="2" type="ORF">BDW02DRAFT_216477</name>
</gene>
<reference evidence="2" key="1">
    <citation type="submission" date="2020-01" db="EMBL/GenBank/DDBJ databases">
        <authorList>
            <consortium name="DOE Joint Genome Institute"/>
            <person name="Haridas S."/>
            <person name="Albert R."/>
            <person name="Binder M."/>
            <person name="Bloem J."/>
            <person name="Labutti K."/>
            <person name="Salamov A."/>
            <person name="Andreopoulos B."/>
            <person name="Baker S.E."/>
            <person name="Barry K."/>
            <person name="Bills G."/>
            <person name="Bluhm B.H."/>
            <person name="Cannon C."/>
            <person name="Castanera R."/>
            <person name="Culley D.E."/>
            <person name="Daum C."/>
            <person name="Ezra D."/>
            <person name="Gonzalez J.B."/>
            <person name="Henrissat B."/>
            <person name="Kuo A."/>
            <person name="Liang C."/>
            <person name="Lipzen A."/>
            <person name="Lutzoni F."/>
            <person name="Magnuson J."/>
            <person name="Mondo S."/>
            <person name="Nolan M."/>
            <person name="Ohm R."/>
            <person name="Pangilinan J."/>
            <person name="Park H.-J."/>
            <person name="Ramirez L."/>
            <person name="Alfaro M."/>
            <person name="Sun H."/>
            <person name="Tritt A."/>
            <person name="Yoshinaga Y."/>
            <person name="Zwiers L.-H."/>
            <person name="Turgeon B.G."/>
            <person name="Goodwin S.B."/>
            <person name="Spatafora J.W."/>
            <person name="Crous P.W."/>
            <person name="Grigoriev I.V."/>
        </authorList>
    </citation>
    <scope>NUCLEOTIDE SEQUENCE</scope>
    <source>
        <strain evidence="2">P77</strain>
    </source>
</reference>
<feature type="region of interest" description="Disordered" evidence="1">
    <location>
        <begin position="544"/>
        <end position="633"/>
    </location>
</feature>
<feature type="region of interest" description="Disordered" evidence="1">
    <location>
        <begin position="511"/>
        <end position="532"/>
    </location>
</feature>
<name>A0A6A5KKZ2_9PLEO</name>